<dbReference type="SUPFAM" id="SSF53383">
    <property type="entry name" value="PLP-dependent transferases"/>
    <property type="match status" value="1"/>
</dbReference>
<evidence type="ECO:0000256" key="5">
    <source>
        <dbReference type="ARBA" id="ARBA00023239"/>
    </source>
</evidence>
<dbReference type="InterPro" id="IPR021115">
    <property type="entry name" value="Pyridoxal-P_BS"/>
</dbReference>
<evidence type="ECO:0000256" key="4">
    <source>
        <dbReference type="ARBA" id="ARBA00022898"/>
    </source>
</evidence>
<keyword evidence="4 6" id="KW-0663">Pyridoxal phosphate</keyword>
<accession>A0A7R9BZ16</accession>
<dbReference type="Pfam" id="PF00282">
    <property type="entry name" value="Pyridoxal_deC"/>
    <property type="match status" value="1"/>
</dbReference>
<feature type="compositionally biased region" description="Basic and acidic residues" evidence="8">
    <location>
        <begin position="14"/>
        <end position="28"/>
    </location>
</feature>
<keyword evidence="3" id="KW-0210">Decarboxylase</keyword>
<dbReference type="Gene3D" id="3.90.1150.170">
    <property type="match status" value="1"/>
</dbReference>
<dbReference type="GO" id="GO:0030170">
    <property type="term" value="F:pyridoxal phosphate binding"/>
    <property type="evidence" value="ECO:0007669"/>
    <property type="project" value="InterPro"/>
</dbReference>
<comment type="cofactor">
    <cofactor evidence="1 6 7">
        <name>pyridoxal 5'-phosphate</name>
        <dbReference type="ChEBI" id="CHEBI:597326"/>
    </cofactor>
</comment>
<proteinExistence type="inferred from homology"/>
<dbReference type="AlphaFoldDB" id="A0A7R9BZ16"/>
<dbReference type="EMBL" id="CAJPEX010004313">
    <property type="protein sequence ID" value="CAG0922938.1"/>
    <property type="molecule type" value="Genomic_DNA"/>
</dbReference>
<name>A0A7R9BZ16_9CRUS</name>
<gene>
    <name evidence="9" type="ORF">NMOB1V02_LOCUS10407</name>
</gene>
<dbReference type="OrthoDB" id="392571at2759"/>
<dbReference type="InterPro" id="IPR015421">
    <property type="entry name" value="PyrdxlP-dep_Trfase_major"/>
</dbReference>
<sequence length="544" mass="60476">MNSISDEITPETSCESRRIDDSISDKNGMKTGCSTSKSGDSENDSCSDSALLQFVVDLVTSKRLLTSQTSFVKKISSEAVMEDDRKVVEFVFPELFENGTKGSISLDSATNGVSDSDLRKLFSEAVKFSVKTGNPYFRNQLYGGADPYGVAAAWLVEALNTNQGTFEIAPFFSMVEREILKQIRHLIGWNSGDGIFSPGGSVANMYGIVASRYKKFPNSKTQGLHGLPPMAVFASEDSHYSIAKSAHWVGIGTENVVPVRTDELGRMIPDDLEWKINQSKGAGKVPICVIATCGSTVLGAFDPLPEIGALCRKHDLWLHVDACMGGAVIFSGKFRHLLNGVEEADSFIWNPHKMLGAPLQCSAFLIKEPGFLLECNKASAAYLFQQDKFYDVSYDSGDKSVQCGRKTDSFKLWAMWKARGTSGFRNLVENAFHCANYFYDQLKDKDGFKLVLPAKQSAHVCFWYIPVRLRGLEETEEWWNEVSKVAPEIKKRMTLKGSMMIGYQPLASKKLRNFFRLVITCHPSLTHQHMDEIVSEIDRLGQNI</sequence>
<feature type="modified residue" description="N6-(pyridoxal phosphate)lysine" evidence="6">
    <location>
        <position position="353"/>
    </location>
</feature>
<evidence type="ECO:0000256" key="1">
    <source>
        <dbReference type="ARBA" id="ARBA00001933"/>
    </source>
</evidence>
<dbReference type="Gene3D" id="3.40.640.10">
    <property type="entry name" value="Type I PLP-dependent aspartate aminotransferase-like (Major domain)"/>
    <property type="match status" value="1"/>
</dbReference>
<evidence type="ECO:0000256" key="8">
    <source>
        <dbReference type="SAM" id="MobiDB-lite"/>
    </source>
</evidence>
<protein>
    <submittedName>
        <fullName evidence="9">Uncharacterized protein</fullName>
    </submittedName>
</protein>
<evidence type="ECO:0000256" key="6">
    <source>
        <dbReference type="PIRSR" id="PIRSR602129-50"/>
    </source>
</evidence>
<evidence type="ECO:0000313" key="9">
    <source>
        <dbReference type="EMBL" id="CAD7282786.1"/>
    </source>
</evidence>
<reference evidence="9" key="1">
    <citation type="submission" date="2020-11" db="EMBL/GenBank/DDBJ databases">
        <authorList>
            <person name="Tran Van P."/>
        </authorList>
    </citation>
    <scope>NUCLEOTIDE SEQUENCE</scope>
</reference>
<evidence type="ECO:0000256" key="3">
    <source>
        <dbReference type="ARBA" id="ARBA00022793"/>
    </source>
</evidence>
<dbReference type="Proteomes" id="UP000678499">
    <property type="component" value="Unassembled WGS sequence"/>
</dbReference>
<dbReference type="PANTHER" id="PTHR45677">
    <property type="entry name" value="GLUTAMATE DECARBOXYLASE-RELATED"/>
    <property type="match status" value="1"/>
</dbReference>
<keyword evidence="5 7" id="KW-0456">Lyase</keyword>
<dbReference type="EMBL" id="OA886350">
    <property type="protein sequence ID" value="CAD7282786.1"/>
    <property type="molecule type" value="Genomic_DNA"/>
</dbReference>
<evidence type="ECO:0000256" key="7">
    <source>
        <dbReference type="RuleBase" id="RU000382"/>
    </source>
</evidence>
<dbReference type="GO" id="GO:0016831">
    <property type="term" value="F:carboxy-lyase activity"/>
    <property type="evidence" value="ECO:0007669"/>
    <property type="project" value="UniProtKB-KW"/>
</dbReference>
<feature type="compositionally biased region" description="Polar residues" evidence="8">
    <location>
        <begin position="1"/>
        <end position="13"/>
    </location>
</feature>
<keyword evidence="10" id="KW-1185">Reference proteome</keyword>
<dbReference type="GO" id="GO:0005737">
    <property type="term" value="C:cytoplasm"/>
    <property type="evidence" value="ECO:0007669"/>
    <property type="project" value="TreeGrafter"/>
</dbReference>
<dbReference type="GO" id="GO:0019752">
    <property type="term" value="P:carboxylic acid metabolic process"/>
    <property type="evidence" value="ECO:0007669"/>
    <property type="project" value="InterPro"/>
</dbReference>
<organism evidence="9">
    <name type="scientific">Notodromas monacha</name>
    <dbReference type="NCBI Taxonomy" id="399045"/>
    <lineage>
        <taxon>Eukaryota</taxon>
        <taxon>Metazoa</taxon>
        <taxon>Ecdysozoa</taxon>
        <taxon>Arthropoda</taxon>
        <taxon>Crustacea</taxon>
        <taxon>Oligostraca</taxon>
        <taxon>Ostracoda</taxon>
        <taxon>Podocopa</taxon>
        <taxon>Podocopida</taxon>
        <taxon>Cypridocopina</taxon>
        <taxon>Cypridoidea</taxon>
        <taxon>Cyprididae</taxon>
        <taxon>Notodromas</taxon>
    </lineage>
</organism>
<dbReference type="PROSITE" id="PS00392">
    <property type="entry name" value="DDC_GAD_HDC_YDC"/>
    <property type="match status" value="1"/>
</dbReference>
<dbReference type="InterPro" id="IPR002129">
    <property type="entry name" value="PyrdxlP-dep_de-COase"/>
</dbReference>
<dbReference type="InterPro" id="IPR015424">
    <property type="entry name" value="PyrdxlP-dep_Trfase"/>
</dbReference>
<comment type="similarity">
    <text evidence="2 7">Belongs to the group II decarboxylase family.</text>
</comment>
<evidence type="ECO:0000256" key="2">
    <source>
        <dbReference type="ARBA" id="ARBA00009533"/>
    </source>
</evidence>
<feature type="region of interest" description="Disordered" evidence="8">
    <location>
        <begin position="1"/>
        <end position="44"/>
    </location>
</feature>
<dbReference type="PANTHER" id="PTHR45677:SF8">
    <property type="entry name" value="CYSTEINE SULFINIC ACID DECARBOXYLASE"/>
    <property type="match status" value="1"/>
</dbReference>
<feature type="compositionally biased region" description="Polar residues" evidence="8">
    <location>
        <begin position="32"/>
        <end position="44"/>
    </location>
</feature>
<evidence type="ECO:0000313" key="10">
    <source>
        <dbReference type="Proteomes" id="UP000678499"/>
    </source>
</evidence>